<feature type="domain" description="GFO/IDH/MocA-like oxidoreductase" evidence="2">
    <location>
        <begin position="157"/>
        <end position="226"/>
    </location>
</feature>
<dbReference type="SUPFAM" id="SSF55347">
    <property type="entry name" value="Glyceraldehyde-3-phosphate dehydrogenase-like, C-terminal domain"/>
    <property type="match status" value="1"/>
</dbReference>
<sequence length="324" mass="36349">MSKIKVGVIGVGYLGKFHAQKYAKMPHVDLVGVADINKENVEKVALDCGTKAFTNFRDLFGQIDAASIVVPTELHYSVARDCLENNIDVLIEKPITYNLEQAEELLVVAKNRNLLIQVGHLERFNPVVLAIRDMIQRPVFIESHRLSPYKGRGIDVSVVLDLMIHDIDIIRNFVQSDVKWIQAAGVPVICSDVDIANARLEFEQGCIANVTASRISMKEERKLRIFQKDAYVSVDFATKDITCIRRNENVTDSIIPGMEIQKLHFDEGDALNAEIESFLNCVQQRTTPEVPGQAGRDALAIAIDIMAQIKTRSERLEKMETMTL</sequence>
<dbReference type="AlphaFoldDB" id="A0A1V1P6C5"/>
<dbReference type="Pfam" id="PF01408">
    <property type="entry name" value="GFO_IDH_MocA"/>
    <property type="match status" value="1"/>
</dbReference>
<evidence type="ECO:0000259" key="2">
    <source>
        <dbReference type="Pfam" id="PF22725"/>
    </source>
</evidence>
<dbReference type="EMBL" id="ATBP01000444">
    <property type="protein sequence ID" value="ETR70316.1"/>
    <property type="molecule type" value="Genomic_DNA"/>
</dbReference>
<dbReference type="InterPro" id="IPR036291">
    <property type="entry name" value="NAD(P)-bd_dom_sf"/>
</dbReference>
<organism evidence="3 4">
    <name type="scientific">Candidatus Magnetoglobus multicellularis str. Araruama</name>
    <dbReference type="NCBI Taxonomy" id="890399"/>
    <lineage>
        <taxon>Bacteria</taxon>
        <taxon>Pseudomonadati</taxon>
        <taxon>Thermodesulfobacteriota</taxon>
        <taxon>Desulfobacteria</taxon>
        <taxon>Desulfobacterales</taxon>
        <taxon>Desulfobacteraceae</taxon>
        <taxon>Candidatus Magnetoglobus</taxon>
    </lineage>
</organism>
<dbReference type="Pfam" id="PF22725">
    <property type="entry name" value="GFO_IDH_MocA_C3"/>
    <property type="match status" value="1"/>
</dbReference>
<dbReference type="Proteomes" id="UP000189670">
    <property type="component" value="Unassembled WGS sequence"/>
</dbReference>
<name>A0A1V1P6C5_9BACT</name>
<proteinExistence type="predicted"/>
<dbReference type="InterPro" id="IPR000683">
    <property type="entry name" value="Gfo/Idh/MocA-like_OxRdtase_N"/>
</dbReference>
<dbReference type="PANTHER" id="PTHR43377">
    <property type="entry name" value="BILIVERDIN REDUCTASE A"/>
    <property type="match status" value="1"/>
</dbReference>
<reference evidence="4" key="1">
    <citation type="submission" date="2012-11" db="EMBL/GenBank/DDBJ databases">
        <authorList>
            <person name="Lucero-Rivera Y.E."/>
            <person name="Tovar-Ramirez D."/>
        </authorList>
    </citation>
    <scope>NUCLEOTIDE SEQUENCE [LARGE SCALE GENOMIC DNA]</scope>
    <source>
        <strain evidence="4">Araruama</strain>
    </source>
</reference>
<dbReference type="SUPFAM" id="SSF51735">
    <property type="entry name" value="NAD(P)-binding Rossmann-fold domains"/>
    <property type="match status" value="1"/>
</dbReference>
<comment type="caution">
    <text evidence="3">The sequence shown here is derived from an EMBL/GenBank/DDBJ whole genome shotgun (WGS) entry which is preliminary data.</text>
</comment>
<dbReference type="Gene3D" id="3.30.360.10">
    <property type="entry name" value="Dihydrodipicolinate Reductase, domain 2"/>
    <property type="match status" value="1"/>
</dbReference>
<evidence type="ECO:0000259" key="1">
    <source>
        <dbReference type="Pfam" id="PF01408"/>
    </source>
</evidence>
<dbReference type="InterPro" id="IPR055170">
    <property type="entry name" value="GFO_IDH_MocA-like_dom"/>
</dbReference>
<evidence type="ECO:0000313" key="4">
    <source>
        <dbReference type="Proteomes" id="UP000189670"/>
    </source>
</evidence>
<dbReference type="GO" id="GO:0000166">
    <property type="term" value="F:nucleotide binding"/>
    <property type="evidence" value="ECO:0007669"/>
    <property type="project" value="InterPro"/>
</dbReference>
<feature type="domain" description="Gfo/Idh/MocA-like oxidoreductase N-terminal" evidence="1">
    <location>
        <begin position="4"/>
        <end position="120"/>
    </location>
</feature>
<dbReference type="InterPro" id="IPR051450">
    <property type="entry name" value="Gfo/Idh/MocA_Oxidoreductases"/>
</dbReference>
<accession>A0A1V1P6C5</accession>
<dbReference type="PANTHER" id="PTHR43377:SF1">
    <property type="entry name" value="BILIVERDIN REDUCTASE A"/>
    <property type="match status" value="1"/>
</dbReference>
<dbReference type="Gene3D" id="3.40.50.720">
    <property type="entry name" value="NAD(P)-binding Rossmann-like Domain"/>
    <property type="match status" value="1"/>
</dbReference>
<gene>
    <name evidence="3" type="ORF">OMM_03328</name>
</gene>
<evidence type="ECO:0000313" key="3">
    <source>
        <dbReference type="EMBL" id="ETR70316.1"/>
    </source>
</evidence>
<protein>
    <submittedName>
        <fullName evidence="3">Oxidoreductase domain-containing protein</fullName>
    </submittedName>
</protein>